<feature type="transmembrane region" description="Helical" evidence="10">
    <location>
        <begin position="263"/>
        <end position="283"/>
    </location>
</feature>
<dbReference type="Ensembl" id="ENSPMAT00000000628.1">
    <property type="protein sequence ID" value="ENSPMAP00000000627.1"/>
    <property type="gene ID" value="ENSPMAG00000000569.1"/>
</dbReference>
<evidence type="ECO:0000256" key="8">
    <source>
        <dbReference type="ARBA" id="ARBA00023224"/>
    </source>
</evidence>
<evidence type="ECO:0000256" key="4">
    <source>
        <dbReference type="ARBA" id="ARBA00022989"/>
    </source>
</evidence>
<evidence type="ECO:0000256" key="7">
    <source>
        <dbReference type="ARBA" id="ARBA00023170"/>
    </source>
</evidence>
<dbReference type="PRINTS" id="PR01157">
    <property type="entry name" value="P2YPURNOCPTR"/>
</dbReference>
<keyword evidence="2" id="KW-1003">Cell membrane</keyword>
<evidence type="ECO:0000313" key="12">
    <source>
        <dbReference type="Ensembl" id="ENSPMAP00000000627.1"/>
    </source>
</evidence>
<evidence type="ECO:0000256" key="9">
    <source>
        <dbReference type="RuleBase" id="RU000688"/>
    </source>
</evidence>
<dbReference type="OMA" id="GFCVPFI"/>
<evidence type="ECO:0000256" key="5">
    <source>
        <dbReference type="ARBA" id="ARBA00023040"/>
    </source>
</evidence>
<dbReference type="HOGENOM" id="CLU_009579_8_2_1"/>
<dbReference type="PRINTS" id="PR00237">
    <property type="entry name" value="GPCRRHODOPSN"/>
</dbReference>
<keyword evidence="5 9" id="KW-0297">G-protein coupled receptor</keyword>
<sequence>ITQALLVTSKPVGLAVKAGQAMASSNSTGLIDAQINDSAGSDICGKTVTLFDKYVHTAMYCLVLLVGLPGNVTAIWLYARSVRTWSSSAVFLFNLAVADLLYLLTLPMQIVYQANDSIWVFGSITCKLMRFLTYAQMYISILFLVYICLDRYVAIVHPLKWHRSPRHRVSLWMCVAGWTCILAQVSPLLSFVSVSQYPSSNNLRCHGFTDSADIATMFVYSLVLTVLGFTLPHLVMLVCYLLCVRALRQERMQGRQISKEKSVKIIICALVLFSTCFVPYHILRNVKMYFTLYPPHPCDNQVIRVAYIITKDLCSLNSALNPMFYFVAGDNFRLRLTVAVK</sequence>
<dbReference type="AlphaFoldDB" id="S4R5Z7"/>
<keyword evidence="8 9" id="KW-0807">Transducer</keyword>
<keyword evidence="6 10" id="KW-0472">Membrane</keyword>
<keyword evidence="3 9" id="KW-0812">Transmembrane</keyword>
<protein>
    <submittedName>
        <fullName evidence="12">Oxoglutarate (alpha-ketoglutarate) receptor 1a, tandem duplicate 1</fullName>
    </submittedName>
</protein>
<feature type="transmembrane region" description="Helical" evidence="10">
    <location>
        <begin position="91"/>
        <end position="111"/>
    </location>
</feature>
<proteinExistence type="inferred from homology"/>
<dbReference type="Pfam" id="PF00001">
    <property type="entry name" value="7tm_1"/>
    <property type="match status" value="1"/>
</dbReference>
<evidence type="ECO:0000259" key="11">
    <source>
        <dbReference type="PROSITE" id="PS50262"/>
    </source>
</evidence>
<dbReference type="GeneTree" id="ENSGT01150000287001"/>
<name>S4R5Z7_PETMA</name>
<dbReference type="SUPFAM" id="SSF81321">
    <property type="entry name" value="Family A G protein-coupled receptor-like"/>
    <property type="match status" value="1"/>
</dbReference>
<evidence type="ECO:0000256" key="1">
    <source>
        <dbReference type="ARBA" id="ARBA00004651"/>
    </source>
</evidence>
<reference evidence="12" key="2">
    <citation type="submission" date="2025-09" db="UniProtKB">
        <authorList>
            <consortium name="Ensembl"/>
        </authorList>
    </citation>
    <scope>IDENTIFICATION</scope>
</reference>
<feature type="transmembrane region" description="Helical" evidence="10">
    <location>
        <begin position="169"/>
        <end position="194"/>
    </location>
</feature>
<keyword evidence="4 10" id="KW-1133">Transmembrane helix</keyword>
<feature type="transmembrane region" description="Helical" evidence="10">
    <location>
        <begin position="131"/>
        <end position="149"/>
    </location>
</feature>
<dbReference type="PANTHER" id="PTHR24231">
    <property type="entry name" value="PURINOCEPTOR-RELATED G-PROTEIN COUPLED RECEPTOR"/>
    <property type="match status" value="1"/>
</dbReference>
<dbReference type="Gene3D" id="1.20.1070.10">
    <property type="entry name" value="Rhodopsin 7-helix transmembrane proteins"/>
    <property type="match status" value="1"/>
</dbReference>
<evidence type="ECO:0000256" key="6">
    <source>
        <dbReference type="ARBA" id="ARBA00023136"/>
    </source>
</evidence>
<dbReference type="PROSITE" id="PS00237">
    <property type="entry name" value="G_PROTEIN_RECEP_F1_1"/>
    <property type="match status" value="1"/>
</dbReference>
<keyword evidence="7 9" id="KW-0675">Receptor</keyword>
<dbReference type="STRING" id="7757.ENSPMAP00000000627"/>
<dbReference type="InterPro" id="IPR017452">
    <property type="entry name" value="GPCR_Rhodpsn_7TM"/>
</dbReference>
<feature type="domain" description="G-protein coupled receptors family 1 profile" evidence="11">
    <location>
        <begin position="70"/>
        <end position="325"/>
    </location>
</feature>
<dbReference type="GO" id="GO:0005886">
    <property type="term" value="C:plasma membrane"/>
    <property type="evidence" value="ECO:0007669"/>
    <property type="project" value="UniProtKB-SubCell"/>
</dbReference>
<reference evidence="12" key="1">
    <citation type="submission" date="2025-08" db="UniProtKB">
        <authorList>
            <consortium name="Ensembl"/>
        </authorList>
    </citation>
    <scope>IDENTIFICATION</scope>
</reference>
<comment type="subcellular location">
    <subcellularLocation>
        <location evidence="1">Cell membrane</location>
        <topology evidence="1">Multi-pass membrane protein</topology>
    </subcellularLocation>
</comment>
<feature type="transmembrane region" description="Helical" evidence="10">
    <location>
        <begin position="214"/>
        <end position="242"/>
    </location>
</feature>
<dbReference type="PROSITE" id="PS50262">
    <property type="entry name" value="G_PROTEIN_RECEP_F1_2"/>
    <property type="match status" value="1"/>
</dbReference>
<evidence type="ECO:0000256" key="2">
    <source>
        <dbReference type="ARBA" id="ARBA00022475"/>
    </source>
</evidence>
<dbReference type="GO" id="GO:0004930">
    <property type="term" value="F:G protein-coupled receptor activity"/>
    <property type="evidence" value="ECO:0007669"/>
    <property type="project" value="UniProtKB-KW"/>
</dbReference>
<evidence type="ECO:0000256" key="3">
    <source>
        <dbReference type="ARBA" id="ARBA00022692"/>
    </source>
</evidence>
<dbReference type="InterPro" id="IPR000276">
    <property type="entry name" value="GPCR_Rhodpsn"/>
</dbReference>
<evidence type="ECO:0000256" key="10">
    <source>
        <dbReference type="SAM" id="Phobius"/>
    </source>
</evidence>
<accession>S4R5Z7</accession>
<feature type="transmembrane region" description="Helical" evidence="10">
    <location>
        <begin position="57"/>
        <end position="79"/>
    </location>
</feature>
<organism evidence="12">
    <name type="scientific">Petromyzon marinus</name>
    <name type="common">Sea lamprey</name>
    <dbReference type="NCBI Taxonomy" id="7757"/>
    <lineage>
        <taxon>Eukaryota</taxon>
        <taxon>Metazoa</taxon>
        <taxon>Chordata</taxon>
        <taxon>Craniata</taxon>
        <taxon>Vertebrata</taxon>
        <taxon>Cyclostomata</taxon>
        <taxon>Hyperoartia</taxon>
        <taxon>Petromyzontiformes</taxon>
        <taxon>Petromyzontidae</taxon>
        <taxon>Petromyzon</taxon>
    </lineage>
</organism>
<comment type="similarity">
    <text evidence="9">Belongs to the G-protein coupled receptor 1 family.</text>
</comment>